<dbReference type="GO" id="GO:0016042">
    <property type="term" value="P:lipid catabolic process"/>
    <property type="evidence" value="ECO:0007669"/>
    <property type="project" value="InterPro"/>
</dbReference>
<keyword evidence="1" id="KW-0732">Signal</keyword>
<dbReference type="EMBL" id="WEGI01000012">
    <property type="protein sequence ID" value="MQY29855.1"/>
    <property type="molecule type" value="Genomic_DNA"/>
</dbReference>
<evidence type="ECO:0008006" key="4">
    <source>
        <dbReference type="Google" id="ProtNLM"/>
    </source>
</evidence>
<feature type="signal peptide" evidence="1">
    <location>
        <begin position="1"/>
        <end position="31"/>
    </location>
</feature>
<sequence>MQVPGGWRVLAVATAMTAGVALAGSSGPATAAPAAGTATAVLPQPDGWHGTSGGSVIEYRTTTWDGSAVEASGALFLPPGPAPAGGWPIAAYDHGTSGMAANCGGITTPGPGATRQDEFLRHLLSQGFAVVAPDYLGLGRFDTGPHPYLELRTEASATIDLVRAARESHPELSRTWMVFGGSQGGQAALGTAHLQQTTAPDLDFRGVVAFDPESDVEKLVTAARPGLPDVPLLSGNTTGLIAMMLAGLRSSHPELGLDSYLTPRGRDLVDAVGGLCLPAVGARATGMALGDLFARPLDDDRIRAAVASYMAVPTSGYSAPVLLLLNSGDVVVPSPLHALLCAELTAGGVSFRVVPGTGGHTEWNPQMRAALDEFLAAVRSS</sequence>
<dbReference type="AlphaFoldDB" id="A0A7K0DVU7"/>
<dbReference type="GO" id="GO:0004806">
    <property type="term" value="F:triacylglycerol lipase activity"/>
    <property type="evidence" value="ECO:0007669"/>
    <property type="project" value="InterPro"/>
</dbReference>
<keyword evidence="3" id="KW-1185">Reference proteome</keyword>
<dbReference type="Gene3D" id="3.40.50.1820">
    <property type="entry name" value="alpha/beta hydrolase"/>
    <property type="match status" value="1"/>
</dbReference>
<accession>A0A7K0DVU7</accession>
<name>A0A7K0DVU7_9NOCA</name>
<dbReference type="Gene3D" id="1.10.260.130">
    <property type="match status" value="1"/>
</dbReference>
<protein>
    <recommendedName>
        <fullName evidence="4">Lipase</fullName>
    </recommendedName>
</protein>
<feature type="chain" id="PRO_5038883443" description="Lipase" evidence="1">
    <location>
        <begin position="32"/>
        <end position="381"/>
    </location>
</feature>
<dbReference type="InterPro" id="IPR005152">
    <property type="entry name" value="Lipase_secreted"/>
</dbReference>
<gene>
    <name evidence="2" type="ORF">NRB56_54490</name>
</gene>
<evidence type="ECO:0000256" key="1">
    <source>
        <dbReference type="SAM" id="SignalP"/>
    </source>
</evidence>
<dbReference type="InterPro" id="IPR029058">
    <property type="entry name" value="AB_hydrolase_fold"/>
</dbReference>
<dbReference type="PANTHER" id="PTHR34853">
    <property type="match status" value="1"/>
</dbReference>
<dbReference type="Proteomes" id="UP000431401">
    <property type="component" value="Unassembled WGS sequence"/>
</dbReference>
<dbReference type="OrthoDB" id="9798122at2"/>
<proteinExistence type="predicted"/>
<dbReference type="SUPFAM" id="SSF53474">
    <property type="entry name" value="alpha/beta-Hydrolases"/>
    <property type="match status" value="1"/>
</dbReference>
<evidence type="ECO:0000313" key="2">
    <source>
        <dbReference type="EMBL" id="MQY29855.1"/>
    </source>
</evidence>
<dbReference type="RefSeq" id="WP_153347047.1">
    <property type="nucleotide sequence ID" value="NZ_WEGI01000012.1"/>
</dbReference>
<organism evidence="2 3">
    <name type="scientific">Nocardia aurantia</name>
    <dbReference type="NCBI Taxonomy" id="2585199"/>
    <lineage>
        <taxon>Bacteria</taxon>
        <taxon>Bacillati</taxon>
        <taxon>Actinomycetota</taxon>
        <taxon>Actinomycetes</taxon>
        <taxon>Mycobacteriales</taxon>
        <taxon>Nocardiaceae</taxon>
        <taxon>Nocardia</taxon>
    </lineage>
</organism>
<reference evidence="2 3" key="1">
    <citation type="submission" date="2019-10" db="EMBL/GenBank/DDBJ databases">
        <title>Nocardia macrotermitis sp. nov. and Nocardia aurantia sp. nov., isolated from the gut of fungus growing-termite Macrotermes natalensis.</title>
        <authorList>
            <person name="Benndorf R."/>
            <person name="Schwitalla J."/>
            <person name="Martin K."/>
            <person name="De Beer W."/>
            <person name="Kaster A.-K."/>
            <person name="Vollmers J."/>
            <person name="Poulsen M."/>
            <person name="Beemelmanns C."/>
        </authorList>
    </citation>
    <scope>NUCLEOTIDE SEQUENCE [LARGE SCALE GENOMIC DNA]</scope>
    <source>
        <strain evidence="2 3">RB56</strain>
    </source>
</reference>
<comment type="caution">
    <text evidence="2">The sequence shown here is derived from an EMBL/GenBank/DDBJ whole genome shotgun (WGS) entry which is preliminary data.</text>
</comment>
<dbReference type="PIRSF" id="PIRSF029171">
    <property type="entry name" value="Esterase_LipA"/>
    <property type="match status" value="1"/>
</dbReference>
<dbReference type="Pfam" id="PF03583">
    <property type="entry name" value="LIP"/>
    <property type="match status" value="1"/>
</dbReference>
<dbReference type="PANTHER" id="PTHR34853:SF1">
    <property type="entry name" value="LIPASE 5"/>
    <property type="match status" value="1"/>
</dbReference>
<evidence type="ECO:0000313" key="3">
    <source>
        <dbReference type="Proteomes" id="UP000431401"/>
    </source>
</evidence>